<accession>A0A1F7XSN0</accession>
<comment type="caution">
    <text evidence="1">The sequence shown here is derived from an EMBL/GenBank/DDBJ whole genome shotgun (WGS) entry which is preliminary data.</text>
</comment>
<gene>
    <name evidence="1" type="ORF">A2685_02485</name>
</gene>
<evidence type="ECO:0000313" key="1">
    <source>
        <dbReference type="EMBL" id="OGM18047.1"/>
    </source>
</evidence>
<proteinExistence type="predicted"/>
<dbReference type="AlphaFoldDB" id="A0A1F7XSN0"/>
<protein>
    <submittedName>
        <fullName evidence="1">Uncharacterized protein</fullName>
    </submittedName>
</protein>
<evidence type="ECO:0000313" key="2">
    <source>
        <dbReference type="Proteomes" id="UP000178446"/>
    </source>
</evidence>
<reference evidence="1 2" key="1">
    <citation type="journal article" date="2016" name="Nat. Commun.">
        <title>Thousands of microbial genomes shed light on interconnected biogeochemical processes in an aquifer system.</title>
        <authorList>
            <person name="Anantharaman K."/>
            <person name="Brown C.T."/>
            <person name="Hug L.A."/>
            <person name="Sharon I."/>
            <person name="Castelle C.J."/>
            <person name="Probst A.J."/>
            <person name="Thomas B.C."/>
            <person name="Singh A."/>
            <person name="Wilkins M.J."/>
            <person name="Karaoz U."/>
            <person name="Brodie E.L."/>
            <person name="Williams K.H."/>
            <person name="Hubbard S.S."/>
            <person name="Banfield J.F."/>
        </authorList>
    </citation>
    <scope>NUCLEOTIDE SEQUENCE [LARGE SCALE GENOMIC DNA]</scope>
</reference>
<sequence length="302" mass="34853">MNKLERDRFIKKTSGTLKELFKTALKNGKLFEFSCCLIRVGGMEDAGWDDFEESQKTVDLMQNLCPGRLTDSDKKQVQDRINLFTYCHLIEAKAPYHIIANLLRLANGNHYSISPFFSKKKVPKTLVIPPKPTYPKEKLAIIKVLDTNNLIYPVLKEIYSDVIRNAFYHSDFVIEKNEFRIPSGVGTIISIKEVRNTLERGIIFYQLLFQIYYSYKFSFKKFKDRVHDFDKRYGEKIEFLVTNKGELFGFEVSRPNGTNSRFTRTEKGVGGINMTWGDDGEVGFFMGDLDKLKTSLQRPTGA</sequence>
<dbReference type="EMBL" id="MGGB01000059">
    <property type="protein sequence ID" value="OGM18047.1"/>
    <property type="molecule type" value="Genomic_DNA"/>
</dbReference>
<dbReference type="Proteomes" id="UP000178446">
    <property type="component" value="Unassembled WGS sequence"/>
</dbReference>
<organism evidence="1 2">
    <name type="scientific">Candidatus Woesebacteria bacterium RIFCSPHIGHO2_01_FULL_37_10</name>
    <dbReference type="NCBI Taxonomy" id="1802489"/>
    <lineage>
        <taxon>Bacteria</taxon>
        <taxon>Candidatus Woeseibacteriota</taxon>
    </lineage>
</organism>
<name>A0A1F7XSN0_9BACT</name>